<evidence type="ECO:0000256" key="4">
    <source>
        <dbReference type="ARBA" id="ARBA00023004"/>
    </source>
</evidence>
<keyword evidence="5" id="KW-0560">Oxidoreductase</keyword>
<dbReference type="Proteomes" id="UP001281614">
    <property type="component" value="Unassembled WGS sequence"/>
</dbReference>
<proteinExistence type="inferred from homology"/>
<gene>
    <name evidence="5" type="ORF">CKAH01_07663</name>
</gene>
<keyword evidence="6" id="KW-1185">Reference proteome</keyword>
<keyword evidence="5" id="KW-0223">Dioxygenase</keyword>
<dbReference type="InterPro" id="IPR004294">
    <property type="entry name" value="Carotenoid_Oase"/>
</dbReference>
<evidence type="ECO:0000256" key="2">
    <source>
        <dbReference type="ARBA" id="ARBA00006787"/>
    </source>
</evidence>
<organism evidence="5 6">
    <name type="scientific">Colletotrichum kahawae</name>
    <name type="common">Coffee berry disease fungus</name>
    <dbReference type="NCBI Taxonomy" id="34407"/>
    <lineage>
        <taxon>Eukaryota</taxon>
        <taxon>Fungi</taxon>
        <taxon>Dikarya</taxon>
        <taxon>Ascomycota</taxon>
        <taxon>Pezizomycotina</taxon>
        <taxon>Sordariomycetes</taxon>
        <taxon>Hypocreomycetidae</taxon>
        <taxon>Glomerellales</taxon>
        <taxon>Glomerellaceae</taxon>
        <taxon>Colletotrichum</taxon>
        <taxon>Colletotrichum gloeosporioides species complex</taxon>
    </lineage>
</organism>
<evidence type="ECO:0000256" key="3">
    <source>
        <dbReference type="ARBA" id="ARBA00022723"/>
    </source>
</evidence>
<reference evidence="5" key="1">
    <citation type="submission" date="2023-02" db="EMBL/GenBank/DDBJ databases">
        <title>Colletotrichum kahawae CIFC_Que2 genome sequencing and assembly.</title>
        <authorList>
            <person name="Baroncelli R."/>
        </authorList>
    </citation>
    <scope>NUCLEOTIDE SEQUENCE</scope>
    <source>
        <strain evidence="5">CIFC_Que2</strain>
    </source>
</reference>
<accession>A0AAD9Y3V4</accession>
<evidence type="ECO:0000313" key="5">
    <source>
        <dbReference type="EMBL" id="KAK2736976.1"/>
    </source>
</evidence>
<protein>
    <submittedName>
        <fullName evidence="5">Lignostilbene dioxygenase</fullName>
    </submittedName>
</protein>
<dbReference type="AlphaFoldDB" id="A0AAD9Y3V4"/>
<sequence>MIDIIFVASDLSATVDEKRNTLPVSGAFQFAAADLLCASVNQPSRFNAEIASCVVHGNIPQCIDGTFYRIICDFVSANRDVHDIWIGGGERAARKPLWGTYWNSDAGDPRVFNQIQSTGNTHVQWWQQKLLVLKEDSPPLLMDPDTLDTIGNSPAALFSLSEVLGFGMGASGLGMPPHEFDLKHMKEAKRDSFSTELFPLFPPPNFPNSSRRTTLPIAAPLVAKFVRFKIDPTAETTDMEPPTIINDGGGPDGLLQQLLHHQAI</sequence>
<keyword evidence="3" id="KW-0479">Metal-binding</keyword>
<dbReference type="GO" id="GO:0016702">
    <property type="term" value="F:oxidoreductase activity, acting on single donors with incorporation of molecular oxygen, incorporation of two atoms of oxygen"/>
    <property type="evidence" value="ECO:0007669"/>
    <property type="project" value="InterPro"/>
</dbReference>
<name>A0AAD9Y3V4_COLKA</name>
<comment type="cofactor">
    <cofactor evidence="1">
        <name>Fe(2+)</name>
        <dbReference type="ChEBI" id="CHEBI:29033"/>
    </cofactor>
</comment>
<evidence type="ECO:0000313" key="6">
    <source>
        <dbReference type="Proteomes" id="UP001281614"/>
    </source>
</evidence>
<comment type="similarity">
    <text evidence="2">Belongs to the carotenoid oxygenase family.</text>
</comment>
<dbReference type="GO" id="GO:0046872">
    <property type="term" value="F:metal ion binding"/>
    <property type="evidence" value="ECO:0007669"/>
    <property type="project" value="UniProtKB-KW"/>
</dbReference>
<dbReference type="Pfam" id="PF03055">
    <property type="entry name" value="RPE65"/>
    <property type="match status" value="1"/>
</dbReference>
<dbReference type="EMBL" id="VYYT01000411">
    <property type="protein sequence ID" value="KAK2736976.1"/>
    <property type="molecule type" value="Genomic_DNA"/>
</dbReference>
<comment type="caution">
    <text evidence="5">The sequence shown here is derived from an EMBL/GenBank/DDBJ whole genome shotgun (WGS) entry which is preliminary data.</text>
</comment>
<keyword evidence="4" id="KW-0408">Iron</keyword>
<evidence type="ECO:0000256" key="1">
    <source>
        <dbReference type="ARBA" id="ARBA00001954"/>
    </source>
</evidence>